<sequence length="592" mass="59752">MTDKNHEADHERVAQQNSFTNFAHDVEDNNKGGGWVNGIFRAAVGATPVGQALAARKSDFEDHDLNTMLDMVHQTNPEDLETSGSALWDARDAIKAAASELDGHITKVHWVGESGDSFRDFGGKLVVYAEQLSTYAGTAGDQLSAASAGLASVRSAMPPRDTRPNAGQRPEQLPAVKQVEGNDDYAAAVKVEKDRQEAINQMNRLSSYYVVSAEQLETLQQNPPKLEAMPDVGVPKPAGHTRSPGETGTGTSTGTATSGSHHVSQVAVGHPQVSDSATATTTPPAKHAEGTITFPDRAVGTEIDSVGTLPSPTAPSPTTGPAPVSGGPNLTGPSANGFGNGYVPPMTGGTTGRNVGPAGTRSPLSAQGRSGGPSGTGNQSAARSMGRGGAGEMGRAASTARGGTAGGKAASPMGRGISGGTPRAAGSTPRTAGGPTTGAGRSNGVVGGRPTNARTGAPGQNGSRIPRGSVMGAEATGGNSRSTTGRVGQRGVFGAPGSNGSGAKQTGANPAGTNRGGTAREAVTGNPASRGSAARAERNGMTRGGSGLVRGPGKNGKPNEEETEAAERPDYVVEDVNTHLPANRRDVPPVVN</sequence>
<evidence type="ECO:0000313" key="2">
    <source>
        <dbReference type="Proteomes" id="UP001432251"/>
    </source>
</evidence>
<accession>A0ACD5AJG8</accession>
<organism evidence="1 2">
    <name type="scientific">Streptomyces citrinus</name>
    <dbReference type="NCBI Taxonomy" id="3118173"/>
    <lineage>
        <taxon>Bacteria</taxon>
        <taxon>Bacillati</taxon>
        <taxon>Actinomycetota</taxon>
        <taxon>Actinomycetes</taxon>
        <taxon>Kitasatosporales</taxon>
        <taxon>Streptomycetaceae</taxon>
        <taxon>Streptomyces</taxon>
    </lineage>
</organism>
<proteinExistence type="predicted"/>
<evidence type="ECO:0000313" key="1">
    <source>
        <dbReference type="EMBL" id="WWQ67024.1"/>
    </source>
</evidence>
<keyword evidence="2" id="KW-1185">Reference proteome</keyword>
<gene>
    <name evidence="1" type="ORF">V2W30_29295</name>
</gene>
<dbReference type="Proteomes" id="UP001432251">
    <property type="component" value="Chromosome"/>
</dbReference>
<reference evidence="1" key="1">
    <citation type="journal article" date="2025" name="Int. J. Syst. Evol. Microbiol.">
        <title>Streptomyces citrinus sp. nov., with yellow diffusible pigment.</title>
        <authorList>
            <person name="He Y."/>
            <person name="Yang E."/>
            <person name="Xu J."/>
            <person name="Sun Y."/>
            <person name="Sun L."/>
        </authorList>
    </citation>
    <scope>NUCLEOTIDE SEQUENCE</scope>
    <source>
        <strain evidence="1">Q6</strain>
    </source>
</reference>
<dbReference type="EMBL" id="CP146022">
    <property type="protein sequence ID" value="WWQ67024.1"/>
    <property type="molecule type" value="Genomic_DNA"/>
</dbReference>
<name>A0ACD5AJG8_9ACTN</name>
<protein>
    <submittedName>
        <fullName evidence="1">Uncharacterized protein</fullName>
    </submittedName>
</protein>